<dbReference type="Pfam" id="PF13508">
    <property type="entry name" value="Acetyltransf_7"/>
    <property type="match status" value="1"/>
</dbReference>
<dbReference type="RefSeq" id="WP_397404981.1">
    <property type="nucleotide sequence ID" value="NZ_JBIRYI010000007.1"/>
</dbReference>
<dbReference type="InterPro" id="IPR052523">
    <property type="entry name" value="Trichothecene_AcTrans"/>
</dbReference>
<dbReference type="EMBL" id="JBIRYI010000007">
    <property type="protein sequence ID" value="MFI2487893.1"/>
    <property type="molecule type" value="Genomic_DNA"/>
</dbReference>
<dbReference type="PANTHER" id="PTHR42791">
    <property type="entry name" value="GNAT FAMILY ACETYLTRANSFERASE"/>
    <property type="match status" value="1"/>
</dbReference>
<dbReference type="PANTHER" id="PTHR42791:SF1">
    <property type="entry name" value="N-ACETYLTRANSFERASE DOMAIN-CONTAINING PROTEIN"/>
    <property type="match status" value="1"/>
</dbReference>
<dbReference type="SUPFAM" id="SSF55729">
    <property type="entry name" value="Acyl-CoA N-acyltransferases (Nat)"/>
    <property type="match status" value="1"/>
</dbReference>
<keyword evidence="2" id="KW-0012">Acyltransferase</keyword>
<gene>
    <name evidence="2" type="ORF">ACH47X_13330</name>
</gene>
<organism evidence="2 3">
    <name type="scientific">Promicromonospora kroppenstedtii</name>
    <dbReference type="NCBI Taxonomy" id="440482"/>
    <lineage>
        <taxon>Bacteria</taxon>
        <taxon>Bacillati</taxon>
        <taxon>Actinomycetota</taxon>
        <taxon>Actinomycetes</taxon>
        <taxon>Micrococcales</taxon>
        <taxon>Promicromonosporaceae</taxon>
        <taxon>Promicromonospora</taxon>
    </lineage>
</organism>
<accession>A0ABW7XKK7</accession>
<dbReference type="GO" id="GO:0016746">
    <property type="term" value="F:acyltransferase activity"/>
    <property type="evidence" value="ECO:0007669"/>
    <property type="project" value="UniProtKB-KW"/>
</dbReference>
<evidence type="ECO:0000313" key="3">
    <source>
        <dbReference type="Proteomes" id="UP001611580"/>
    </source>
</evidence>
<dbReference type="InterPro" id="IPR000182">
    <property type="entry name" value="GNAT_dom"/>
</dbReference>
<evidence type="ECO:0000313" key="2">
    <source>
        <dbReference type="EMBL" id="MFI2487893.1"/>
    </source>
</evidence>
<protein>
    <submittedName>
        <fullName evidence="2">GNAT family N-acetyltransferase</fullName>
        <ecNumber evidence="2">2.3.-.-</ecNumber>
    </submittedName>
</protein>
<comment type="caution">
    <text evidence="2">The sequence shown here is derived from an EMBL/GenBank/DDBJ whole genome shotgun (WGS) entry which is preliminary data.</text>
</comment>
<dbReference type="InterPro" id="IPR016181">
    <property type="entry name" value="Acyl_CoA_acyltransferase"/>
</dbReference>
<dbReference type="EC" id="2.3.-.-" evidence="2"/>
<dbReference type="PROSITE" id="PS51186">
    <property type="entry name" value="GNAT"/>
    <property type="match status" value="1"/>
</dbReference>
<proteinExistence type="predicted"/>
<reference evidence="2 3" key="1">
    <citation type="submission" date="2024-10" db="EMBL/GenBank/DDBJ databases">
        <title>The Natural Products Discovery Center: Release of the First 8490 Sequenced Strains for Exploring Actinobacteria Biosynthetic Diversity.</title>
        <authorList>
            <person name="Kalkreuter E."/>
            <person name="Kautsar S.A."/>
            <person name="Yang D."/>
            <person name="Bader C.D."/>
            <person name="Teijaro C.N."/>
            <person name="Fluegel L."/>
            <person name="Davis C.M."/>
            <person name="Simpson J.R."/>
            <person name="Lauterbach L."/>
            <person name="Steele A.D."/>
            <person name="Gui C."/>
            <person name="Meng S."/>
            <person name="Li G."/>
            <person name="Viehrig K."/>
            <person name="Ye F."/>
            <person name="Su P."/>
            <person name="Kiefer A.F."/>
            <person name="Nichols A."/>
            <person name="Cepeda A.J."/>
            <person name="Yan W."/>
            <person name="Fan B."/>
            <person name="Jiang Y."/>
            <person name="Adhikari A."/>
            <person name="Zheng C.-J."/>
            <person name="Schuster L."/>
            <person name="Cowan T.M."/>
            <person name="Smanski M.J."/>
            <person name="Chevrette M.G."/>
            <person name="De Carvalho L.P.S."/>
            <person name="Shen B."/>
        </authorList>
    </citation>
    <scope>NUCLEOTIDE SEQUENCE [LARGE SCALE GENOMIC DNA]</scope>
    <source>
        <strain evidence="2 3">NPDC019481</strain>
    </source>
</reference>
<dbReference type="Gene3D" id="3.40.630.30">
    <property type="match status" value="1"/>
</dbReference>
<keyword evidence="3" id="KW-1185">Reference proteome</keyword>
<name>A0ABW7XKK7_9MICO</name>
<dbReference type="CDD" id="cd04301">
    <property type="entry name" value="NAT_SF"/>
    <property type="match status" value="1"/>
</dbReference>
<keyword evidence="2" id="KW-0808">Transferase</keyword>
<evidence type="ECO:0000259" key="1">
    <source>
        <dbReference type="PROSITE" id="PS51186"/>
    </source>
</evidence>
<dbReference type="Proteomes" id="UP001611580">
    <property type="component" value="Unassembled WGS sequence"/>
</dbReference>
<feature type="domain" description="N-acetyltransferase" evidence="1">
    <location>
        <begin position="1"/>
        <end position="199"/>
    </location>
</feature>
<sequence>MRITNFKPRQSKEVAAVAAAAFADDPIWSHVVLDPQRRHLPHTILLRAQLRTIAPSDDARLAEHEGRIVGLAFWSNVWDGEHDLPNARRFRAMRRLARSAGDDWPRLSNMYISIGRSIPRDVEWFLATLVVHPEHQGAGIGSALLRDGLKQADRRGHTVTLQTSTPENVRFYERHGFEVIEALDELYRGAPPLWTMRRPSTAVGNRIL</sequence>